<evidence type="ECO:0000259" key="1">
    <source>
        <dbReference type="Pfam" id="PF01370"/>
    </source>
</evidence>
<protein>
    <submittedName>
        <fullName evidence="2">Complex I NDUFA9 subunit family protein</fullName>
    </submittedName>
</protein>
<gene>
    <name evidence="2" type="ORF">ABLV49_03795</name>
</gene>
<accession>A0AAU7LVK6</accession>
<dbReference type="AlphaFoldDB" id="A0AAU7LVK6"/>
<dbReference type="RefSeq" id="WP_349280264.1">
    <property type="nucleotide sequence ID" value="NZ_CBCSCU010000019.1"/>
</dbReference>
<dbReference type="InterPro" id="IPR036291">
    <property type="entry name" value="NAD(P)-bd_dom_sf"/>
</dbReference>
<dbReference type="InterPro" id="IPR001509">
    <property type="entry name" value="Epimerase_deHydtase"/>
</dbReference>
<feature type="domain" description="NAD-dependent epimerase/dehydratase" evidence="1">
    <location>
        <begin position="4"/>
        <end position="206"/>
    </location>
</feature>
<dbReference type="Pfam" id="PF01370">
    <property type="entry name" value="Epimerase"/>
    <property type="match status" value="1"/>
</dbReference>
<sequence>MKKILIFGGTGFVGTQVCEKLTRLQCRVTVATRRSDNARHLLPLPLVDVAEIDLHDATALAALVAGHDAVVNLIAILHGSEDAFQKVHVQWPLTLVRACRTAGVRRIVHISALGASTESASRYQRSKARGEAALLGSGLDVTVLRPSVMFGAGDKFLNTFASLQQMFPVIPLAGSRARFQPVWVGDVADAVVRCLQDDATVGEVYEACGPQVFTLKELVQLAGRYAGIHHGQGRPVIALPDALARVQAFFMELAPGDPVLSRDNLDAMKTDNIATGKLPGLQALGITPASLEAIGPTYLGARGLRSGLMAKRQTSGRF</sequence>
<dbReference type="Gene3D" id="3.40.50.720">
    <property type="entry name" value="NAD(P)-binding Rossmann-like Domain"/>
    <property type="match status" value="1"/>
</dbReference>
<dbReference type="GO" id="GO:0044877">
    <property type="term" value="F:protein-containing complex binding"/>
    <property type="evidence" value="ECO:0007669"/>
    <property type="project" value="TreeGrafter"/>
</dbReference>
<dbReference type="EMBL" id="CP157675">
    <property type="protein sequence ID" value="XBP70943.1"/>
    <property type="molecule type" value="Genomic_DNA"/>
</dbReference>
<dbReference type="InterPro" id="IPR051207">
    <property type="entry name" value="ComplexI_NDUFA9_subunit"/>
</dbReference>
<dbReference type="PANTHER" id="PTHR12126:SF11">
    <property type="entry name" value="NADH DEHYDROGENASE [UBIQUINONE] 1 ALPHA SUBCOMPLEX SUBUNIT 9, MITOCHONDRIAL"/>
    <property type="match status" value="1"/>
</dbReference>
<organism evidence="2">
    <name type="scientific">Polaromonas hydrogenivorans</name>
    <dbReference type="NCBI Taxonomy" id="335476"/>
    <lineage>
        <taxon>Bacteria</taxon>
        <taxon>Pseudomonadati</taxon>
        <taxon>Pseudomonadota</taxon>
        <taxon>Betaproteobacteria</taxon>
        <taxon>Burkholderiales</taxon>
        <taxon>Comamonadaceae</taxon>
        <taxon>Polaromonas</taxon>
    </lineage>
</organism>
<dbReference type="CDD" id="cd05271">
    <property type="entry name" value="NDUFA9_like_SDR_a"/>
    <property type="match status" value="1"/>
</dbReference>
<name>A0AAU7LVK6_9BURK</name>
<evidence type="ECO:0000313" key="2">
    <source>
        <dbReference type="EMBL" id="XBP70943.1"/>
    </source>
</evidence>
<reference evidence="2" key="1">
    <citation type="submission" date="2024-05" db="EMBL/GenBank/DDBJ databases">
        <authorList>
            <person name="Bunk B."/>
            <person name="Swiderski J."/>
            <person name="Sproer C."/>
            <person name="Thiel V."/>
        </authorList>
    </citation>
    <scope>NUCLEOTIDE SEQUENCE</scope>
    <source>
        <strain evidence="2">DSM 17735</strain>
    </source>
</reference>
<dbReference type="PANTHER" id="PTHR12126">
    <property type="entry name" value="NADH-UBIQUINONE OXIDOREDUCTASE 39 KDA SUBUNIT-RELATED"/>
    <property type="match status" value="1"/>
</dbReference>
<dbReference type="SUPFAM" id="SSF51735">
    <property type="entry name" value="NAD(P)-binding Rossmann-fold domains"/>
    <property type="match status" value="1"/>
</dbReference>
<proteinExistence type="predicted"/>